<evidence type="ECO:0000313" key="2">
    <source>
        <dbReference type="EMBL" id="GLS02814.1"/>
    </source>
</evidence>
<accession>A0ABQ6BSM8</accession>
<sequence length="175" mass="19663">MSVKSVIFCGLVAGMLSVADPLAAQEAVPAGLLTEVCLPYANRAQTFERAIRAARELEFRRPVNDTAPLEEWASEVTMVSKDGVWRVKIEEGSVERDERPAYEASCTISSSRASARELAELGRRAFRDPRYWTTPPGNDRRWDRRSAYPDEYGLAVEVSERPGERPTMTVRGSYY</sequence>
<feature type="signal peptide" evidence="1">
    <location>
        <begin position="1"/>
        <end position="19"/>
    </location>
</feature>
<keyword evidence="1" id="KW-0732">Signal</keyword>
<proteinExistence type="predicted"/>
<organism evidence="2 3">
    <name type="scientific">Brevundimonas denitrificans</name>
    <dbReference type="NCBI Taxonomy" id="1443434"/>
    <lineage>
        <taxon>Bacteria</taxon>
        <taxon>Pseudomonadati</taxon>
        <taxon>Pseudomonadota</taxon>
        <taxon>Alphaproteobacteria</taxon>
        <taxon>Caulobacterales</taxon>
        <taxon>Caulobacteraceae</taxon>
        <taxon>Brevundimonas</taxon>
    </lineage>
</organism>
<comment type="caution">
    <text evidence="2">The sequence shown here is derived from an EMBL/GenBank/DDBJ whole genome shotgun (WGS) entry which is preliminary data.</text>
</comment>
<protein>
    <submittedName>
        <fullName evidence="2">Uncharacterized protein</fullName>
    </submittedName>
</protein>
<evidence type="ECO:0000313" key="3">
    <source>
        <dbReference type="Proteomes" id="UP001156921"/>
    </source>
</evidence>
<evidence type="ECO:0000256" key="1">
    <source>
        <dbReference type="SAM" id="SignalP"/>
    </source>
</evidence>
<dbReference type="EMBL" id="BSOY01000120">
    <property type="protein sequence ID" value="GLS02814.1"/>
    <property type="molecule type" value="Genomic_DNA"/>
</dbReference>
<gene>
    <name evidence="2" type="ORF">GCM10007859_28490</name>
</gene>
<reference evidence="3" key="1">
    <citation type="journal article" date="2019" name="Int. J. Syst. Evol. Microbiol.">
        <title>The Global Catalogue of Microorganisms (GCM) 10K type strain sequencing project: providing services to taxonomists for standard genome sequencing and annotation.</title>
        <authorList>
            <consortium name="The Broad Institute Genomics Platform"/>
            <consortium name="The Broad Institute Genome Sequencing Center for Infectious Disease"/>
            <person name="Wu L."/>
            <person name="Ma J."/>
        </authorList>
    </citation>
    <scope>NUCLEOTIDE SEQUENCE [LARGE SCALE GENOMIC DNA]</scope>
    <source>
        <strain evidence="3">NBRC 110107</strain>
    </source>
</reference>
<keyword evidence="3" id="KW-1185">Reference proteome</keyword>
<name>A0ABQ6BSM8_9CAUL</name>
<dbReference type="Proteomes" id="UP001156921">
    <property type="component" value="Unassembled WGS sequence"/>
</dbReference>
<feature type="chain" id="PRO_5045322135" evidence="1">
    <location>
        <begin position="20"/>
        <end position="175"/>
    </location>
</feature>